<dbReference type="PANTHER" id="PTHR11695">
    <property type="entry name" value="ALCOHOL DEHYDROGENASE RELATED"/>
    <property type="match status" value="1"/>
</dbReference>
<dbReference type="InterPro" id="IPR011032">
    <property type="entry name" value="GroES-like_sf"/>
</dbReference>
<reference evidence="2 3" key="1">
    <citation type="submission" date="2017-12" db="EMBL/GenBank/DDBJ databases">
        <title>Sequencing, de novo assembly and annotation of complete genome of a new Thraustochytrid species, strain FCC1311.</title>
        <authorList>
            <person name="Sedici K."/>
            <person name="Godart F."/>
            <person name="Aiese Cigliano R."/>
            <person name="Sanseverino W."/>
            <person name="Barakat M."/>
            <person name="Ortet P."/>
            <person name="Marechal E."/>
            <person name="Cagnac O."/>
            <person name="Amato A."/>
        </authorList>
    </citation>
    <scope>NUCLEOTIDE SEQUENCE [LARGE SCALE GENOMIC DNA]</scope>
</reference>
<dbReference type="SUPFAM" id="SSF51735">
    <property type="entry name" value="NAD(P)-binding Rossmann-fold domains"/>
    <property type="match status" value="1"/>
</dbReference>
<dbReference type="OrthoDB" id="201656at2759"/>
<dbReference type="InterPro" id="IPR020843">
    <property type="entry name" value="ER"/>
</dbReference>
<organism evidence="2 3">
    <name type="scientific">Hondaea fermentalgiana</name>
    <dbReference type="NCBI Taxonomy" id="2315210"/>
    <lineage>
        <taxon>Eukaryota</taxon>
        <taxon>Sar</taxon>
        <taxon>Stramenopiles</taxon>
        <taxon>Bigyra</taxon>
        <taxon>Labyrinthulomycetes</taxon>
        <taxon>Thraustochytrida</taxon>
        <taxon>Thraustochytriidae</taxon>
        <taxon>Hondaea</taxon>
    </lineage>
</organism>
<gene>
    <name evidence="2" type="ORF">FCC1311_003332</name>
</gene>
<dbReference type="PANTHER" id="PTHR11695:SF294">
    <property type="entry name" value="RETICULON-4-INTERACTING PROTEIN 1, MITOCHONDRIAL"/>
    <property type="match status" value="1"/>
</dbReference>
<dbReference type="Proteomes" id="UP000241890">
    <property type="component" value="Unassembled WGS sequence"/>
</dbReference>
<evidence type="ECO:0000313" key="2">
    <source>
        <dbReference type="EMBL" id="GBG24115.1"/>
    </source>
</evidence>
<dbReference type="Pfam" id="PF13602">
    <property type="entry name" value="ADH_zinc_N_2"/>
    <property type="match status" value="1"/>
</dbReference>
<comment type="caution">
    <text evidence="2">The sequence shown here is derived from an EMBL/GenBank/DDBJ whole genome shotgun (WGS) entry which is preliminary data.</text>
</comment>
<dbReference type="SMART" id="SM00829">
    <property type="entry name" value="PKS_ER"/>
    <property type="match status" value="1"/>
</dbReference>
<dbReference type="SUPFAM" id="SSF50129">
    <property type="entry name" value="GroES-like"/>
    <property type="match status" value="1"/>
</dbReference>
<dbReference type="InterPro" id="IPR036291">
    <property type="entry name" value="NAD(P)-bd_dom_sf"/>
</dbReference>
<dbReference type="Gene3D" id="3.40.50.720">
    <property type="entry name" value="NAD(P)-binding Rossmann-like Domain"/>
    <property type="match status" value="1"/>
</dbReference>
<dbReference type="AlphaFoldDB" id="A0A2R5G0R4"/>
<feature type="domain" description="Enoyl reductase (ER)" evidence="1">
    <location>
        <begin position="9"/>
        <end position="349"/>
    </location>
</feature>
<name>A0A2R5G0R4_9STRA</name>
<dbReference type="EMBL" id="BEYU01000003">
    <property type="protein sequence ID" value="GBG24115.1"/>
    <property type="molecule type" value="Genomic_DNA"/>
</dbReference>
<keyword evidence="3" id="KW-1185">Reference proteome</keyword>
<evidence type="ECO:0000313" key="3">
    <source>
        <dbReference type="Proteomes" id="UP000241890"/>
    </source>
</evidence>
<evidence type="ECO:0000259" key="1">
    <source>
        <dbReference type="SMART" id="SM00829"/>
    </source>
</evidence>
<dbReference type="Gene3D" id="3.90.180.10">
    <property type="entry name" value="Medium-chain alcohol dehydrogenases, catalytic domain"/>
    <property type="match status" value="1"/>
</dbReference>
<dbReference type="InterPro" id="IPR050700">
    <property type="entry name" value="YIM1/Zinc_Alcohol_DH_Fams"/>
</dbReference>
<sequence>MASGSTSSAAADTMQACFYAKFGGPEVDQVGEVPRPKAQDLAEGQVYGFDFCGKVVASKSTEWVAGDEVFGMCKGLRRGGLAEFFIVDGDICVRRPPNMPSFDAAGLPLVGITVLKAFSKCRLLPAAQRSSSQKAPRILVLGGAGGVGTVAIQLAKGYYGASFVATTASAGEKSDLVRELGADRVVNYRDEKFWQVLASSSQDDLFDAILDCTGEAAKCPSLLRDGGGLVSIAASPTVAALREFIEESDTRSFHKITFGVDGFLHSTFGGFIFDRLTGAASLESKCRKRGGGTFAHIIGTGHREYVEILAAEYNAGRLRTVIDHVYPLRDGIQAIERIESGRAKGKVIISIADEEASTTTAI</sequence>
<dbReference type="InParanoid" id="A0A2R5G0R4"/>
<dbReference type="GO" id="GO:0016491">
    <property type="term" value="F:oxidoreductase activity"/>
    <property type="evidence" value="ECO:0007669"/>
    <property type="project" value="InterPro"/>
</dbReference>
<proteinExistence type="predicted"/>
<protein>
    <submittedName>
        <fullName evidence="2">2-methylene-furan-3-one reductase</fullName>
    </submittedName>
</protein>
<accession>A0A2R5G0R4</accession>